<protein>
    <recommendedName>
        <fullName evidence="4">Phospholipase/carboxylesterase/thioesterase domain-containing protein</fullName>
    </recommendedName>
</protein>
<dbReference type="SUPFAM" id="SSF53474">
    <property type="entry name" value="alpha/beta-Hydrolases"/>
    <property type="match status" value="1"/>
</dbReference>
<evidence type="ECO:0000256" key="1">
    <source>
        <dbReference type="SAM" id="MobiDB-lite"/>
    </source>
</evidence>
<evidence type="ECO:0000313" key="2">
    <source>
        <dbReference type="EMBL" id="PWN20634.1"/>
    </source>
</evidence>
<proteinExistence type="predicted"/>
<dbReference type="RefSeq" id="XP_025347794.1">
    <property type="nucleotide sequence ID" value="XM_025489640.1"/>
</dbReference>
<feature type="compositionally biased region" description="Low complexity" evidence="1">
    <location>
        <begin position="83"/>
        <end position="95"/>
    </location>
</feature>
<accession>A0A316U716</accession>
<feature type="compositionally biased region" description="Low complexity" evidence="1">
    <location>
        <begin position="41"/>
        <end position="58"/>
    </location>
</feature>
<dbReference type="EMBL" id="KZ819327">
    <property type="protein sequence ID" value="PWN20634.1"/>
    <property type="molecule type" value="Genomic_DNA"/>
</dbReference>
<feature type="compositionally biased region" description="Polar residues" evidence="1">
    <location>
        <begin position="59"/>
        <end position="69"/>
    </location>
</feature>
<dbReference type="InterPro" id="IPR029058">
    <property type="entry name" value="AB_hydrolase_fold"/>
</dbReference>
<dbReference type="GeneID" id="37011374"/>
<organism evidence="2 3">
    <name type="scientific">Pseudomicrostroma glucosiphilum</name>
    <dbReference type="NCBI Taxonomy" id="1684307"/>
    <lineage>
        <taxon>Eukaryota</taxon>
        <taxon>Fungi</taxon>
        <taxon>Dikarya</taxon>
        <taxon>Basidiomycota</taxon>
        <taxon>Ustilaginomycotina</taxon>
        <taxon>Exobasidiomycetes</taxon>
        <taxon>Microstromatales</taxon>
        <taxon>Microstromatales incertae sedis</taxon>
        <taxon>Pseudomicrostroma</taxon>
    </lineage>
</organism>
<dbReference type="Proteomes" id="UP000245942">
    <property type="component" value="Unassembled WGS sequence"/>
</dbReference>
<sequence>MKKGFLNSSARKPGGAAATVVADTVQSTTSLSTPKAVETIPSRPSSSAASNGPPSESPTAQLPPTSQPLHLQPLPNEATTKVPPFSSSSSSSNASSPPPPPFKYAYSPSPTGIDSNLLILLHGLGDHLTPFSNLGKRLQGTLPQTAVLALQGAHPIPWLSFPGDEQEGEEAGQKHWCYWEAISPLGETLPFARQELGKFLKGFEEVMQEVVGRCGWPAGAVHLLGFGQGATAALEGAVHWARKERNRGGEGRLGSIVAICGGMLSLPTFTPPLPIPTLYFHRPSKLSTKSSSNPLNHMRRAFQNVTDLPFPTSASSSRSGMQGGADEEGEEERMPSSQKEWDGIVHWWSEGGRWRNRGQWELQATNERSDQEGGVFRVT</sequence>
<feature type="compositionally biased region" description="Polar residues" evidence="1">
    <location>
        <begin position="1"/>
        <end position="10"/>
    </location>
</feature>
<evidence type="ECO:0008006" key="4">
    <source>
        <dbReference type="Google" id="ProtNLM"/>
    </source>
</evidence>
<feature type="compositionally biased region" description="Low complexity" evidence="1">
    <location>
        <begin position="16"/>
        <end position="29"/>
    </location>
</feature>
<keyword evidence="3" id="KW-1185">Reference proteome</keyword>
<dbReference type="OrthoDB" id="437457at2759"/>
<dbReference type="STRING" id="1684307.A0A316U716"/>
<reference evidence="2 3" key="1">
    <citation type="journal article" date="2018" name="Mol. Biol. Evol.">
        <title>Broad Genomic Sampling Reveals a Smut Pathogenic Ancestry of the Fungal Clade Ustilaginomycotina.</title>
        <authorList>
            <person name="Kijpornyongpan T."/>
            <person name="Mondo S.J."/>
            <person name="Barry K."/>
            <person name="Sandor L."/>
            <person name="Lee J."/>
            <person name="Lipzen A."/>
            <person name="Pangilinan J."/>
            <person name="LaButti K."/>
            <person name="Hainaut M."/>
            <person name="Henrissat B."/>
            <person name="Grigoriev I.V."/>
            <person name="Spatafora J.W."/>
            <person name="Aime M.C."/>
        </authorList>
    </citation>
    <scope>NUCLEOTIDE SEQUENCE [LARGE SCALE GENOMIC DNA]</scope>
    <source>
        <strain evidence="2 3">MCA 4718</strain>
    </source>
</reference>
<dbReference type="AlphaFoldDB" id="A0A316U716"/>
<evidence type="ECO:0000313" key="3">
    <source>
        <dbReference type="Proteomes" id="UP000245942"/>
    </source>
</evidence>
<feature type="region of interest" description="Disordered" evidence="1">
    <location>
        <begin position="307"/>
        <end position="342"/>
    </location>
</feature>
<feature type="region of interest" description="Disordered" evidence="1">
    <location>
        <begin position="1"/>
        <end position="107"/>
    </location>
</feature>
<dbReference type="Gene3D" id="3.40.50.1820">
    <property type="entry name" value="alpha/beta hydrolase"/>
    <property type="match status" value="1"/>
</dbReference>
<gene>
    <name evidence="2" type="ORF">BCV69DRAFT_194694</name>
</gene>
<name>A0A316U716_9BASI</name>